<evidence type="ECO:0000256" key="1">
    <source>
        <dbReference type="ARBA" id="ARBA00004604"/>
    </source>
</evidence>
<gene>
    <name evidence="7" type="ORF">PUMCH_003220</name>
</gene>
<dbReference type="Pfam" id="PF22298">
    <property type="entry name" value="Tsr1_G-like"/>
    <property type="match status" value="1"/>
</dbReference>
<feature type="compositionally biased region" description="Basic residues" evidence="5">
    <location>
        <begin position="1"/>
        <end position="24"/>
    </location>
</feature>
<dbReference type="InterPro" id="IPR007034">
    <property type="entry name" value="BMS1_TSR1_C"/>
</dbReference>
<evidence type="ECO:0000256" key="4">
    <source>
        <dbReference type="ARBA" id="ARBA00038288"/>
    </source>
</evidence>
<keyword evidence="8" id="KW-1185">Reference proteome</keyword>
<dbReference type="SMART" id="SM00785">
    <property type="entry name" value="AARP2CN"/>
    <property type="match status" value="1"/>
</dbReference>
<evidence type="ECO:0000256" key="3">
    <source>
        <dbReference type="ARBA" id="ARBA00023242"/>
    </source>
</evidence>
<proteinExistence type="inferred from homology"/>
<dbReference type="GO" id="GO:0000479">
    <property type="term" value="P:endonucleolytic cleavage of tricistronic rRNA transcript (SSU-rRNA, 5.8S rRNA, LSU-rRNA)"/>
    <property type="evidence" value="ECO:0007669"/>
    <property type="project" value="TreeGrafter"/>
</dbReference>
<dbReference type="PANTHER" id="PTHR12858">
    <property type="entry name" value="RIBOSOME BIOGENESIS PROTEIN"/>
    <property type="match status" value="1"/>
</dbReference>
<comment type="subcellular location">
    <subcellularLocation>
        <location evidence="1">Nucleus</location>
        <location evidence="1">Nucleolus</location>
    </subcellularLocation>
</comment>
<dbReference type="GO" id="GO:0030688">
    <property type="term" value="C:preribosome, small subunit precursor"/>
    <property type="evidence" value="ECO:0007669"/>
    <property type="project" value="TreeGrafter"/>
</dbReference>
<name>A0AAX4HBL5_9ASCO</name>
<reference evidence="7 8" key="1">
    <citation type="submission" date="2023-10" db="EMBL/GenBank/DDBJ databases">
        <title>Draft Genome Sequence of Candida saopaulonensis from a very Premature Infant with Sepsis.</title>
        <authorList>
            <person name="Ning Y."/>
            <person name="Dai R."/>
            <person name="Xiao M."/>
            <person name="Xu Y."/>
            <person name="Yan Q."/>
            <person name="Zhang L."/>
        </authorList>
    </citation>
    <scope>NUCLEOTIDE SEQUENCE [LARGE SCALE GENOMIC DNA]</scope>
    <source>
        <strain evidence="7 8">19XY460</strain>
    </source>
</reference>
<dbReference type="GO" id="GO:0005730">
    <property type="term" value="C:nucleolus"/>
    <property type="evidence" value="ECO:0007669"/>
    <property type="project" value="UniProtKB-SubCell"/>
</dbReference>
<protein>
    <recommendedName>
        <fullName evidence="6">Bms1-type G domain-containing protein</fullName>
    </recommendedName>
</protein>
<dbReference type="SMART" id="SM01362">
    <property type="entry name" value="DUF663"/>
    <property type="match status" value="1"/>
</dbReference>
<dbReference type="InterPro" id="IPR030387">
    <property type="entry name" value="G_Bms1/Tsr1_dom"/>
</dbReference>
<dbReference type="InterPro" id="IPR039761">
    <property type="entry name" value="Bms1/Tsr1"/>
</dbReference>
<dbReference type="InterPro" id="IPR012948">
    <property type="entry name" value="AARP2CN"/>
</dbReference>
<dbReference type="PROSITE" id="PS51714">
    <property type="entry name" value="G_BMS1"/>
    <property type="match status" value="1"/>
</dbReference>
<accession>A0AAX4HBL5</accession>
<comment type="similarity">
    <text evidence="4">Belongs to the TRAFAC class translation factor GTPase superfamily. Bms1-like GTPase family. TSR1 subfamily.</text>
</comment>
<dbReference type="Pfam" id="PF04950">
    <property type="entry name" value="RIBIOP_C"/>
    <property type="match status" value="1"/>
</dbReference>
<dbReference type="KEGG" id="asau:88174284"/>
<dbReference type="Pfam" id="PF08142">
    <property type="entry name" value="AARP2CN"/>
    <property type="match status" value="1"/>
</dbReference>
<evidence type="ECO:0000259" key="6">
    <source>
        <dbReference type="PROSITE" id="PS51714"/>
    </source>
</evidence>
<evidence type="ECO:0000313" key="7">
    <source>
        <dbReference type="EMBL" id="WPK25886.1"/>
    </source>
</evidence>
<dbReference type="GO" id="GO:0000462">
    <property type="term" value="P:maturation of SSU-rRNA from tricistronic rRNA transcript (SSU-rRNA, 5.8S rRNA, LSU-rRNA)"/>
    <property type="evidence" value="ECO:0007669"/>
    <property type="project" value="TreeGrafter"/>
</dbReference>
<feature type="region of interest" description="Disordered" evidence="5">
    <location>
        <begin position="1"/>
        <end position="61"/>
    </location>
</feature>
<evidence type="ECO:0000313" key="8">
    <source>
        <dbReference type="Proteomes" id="UP001338582"/>
    </source>
</evidence>
<dbReference type="GO" id="GO:0034511">
    <property type="term" value="F:U3 snoRNA binding"/>
    <property type="evidence" value="ECO:0007669"/>
    <property type="project" value="TreeGrafter"/>
</dbReference>
<dbReference type="EMBL" id="CP138897">
    <property type="protein sequence ID" value="WPK25886.1"/>
    <property type="molecule type" value="Genomic_DNA"/>
</dbReference>
<keyword evidence="2" id="KW-0690">Ribosome biogenesis</keyword>
<sequence>MAGGHSHRATLGKSHKPFKSKHATKGQLKNQYKGKVEKASTTNKAGRVPSKLERKNTAKQLKSKKIAESRLLRKVFEGAGAAEKIITVISLTQDVQASTILSQLLTSLNENEDDPVIEFESPAVATLRLDRFKCDTKFILPNHTDLISILDAAKVSDYVIFGFSAQEEVAQDYGEQILRAVIAQGVATPIGVISNLVSAYPKKNLQADVRQSLDSYFNHFFPADDKLYALEHKNEAVNCLRNISQKLPKPVNWRDSRGYMVANAAYWHSVDGDENGFIVVEGIARGTGFNSDRLVHLSGHGDFQLERIEQIPKHKNDEAHFYTPTAEQDTLEELNTDEPTSDIYGSMKWDSGEYSSMGVQMEGKTYFNDNVEAGPRKYKAPEGTSQYQSKWLLDDILDGVSDVEEDDEDIDMMEENDDMDDGMGEAAATNTEYEPTEAGDLQSEMFVELSPEDEEEQLRQFRQLEKEDREFPDELELAPTEIARDRFREYRGVKSLGTCDWDWDEENSEKPSIYDRLLRINNFKATRNRLLKEASRHAQVVIGTRVKLYIRAPKYILDTVDVVHAPFVIYALLAHEHKLAVSNFSFQTWENYEEPVPSGESIIVQYGFRRQVITPSFNQATNSSNNVHKHERFAHAGDICIATAIAPPMFYNAPAIYFLQKGDGSLEIVGQGTFLNCDHTRVMAERAVLTGHAVKIHKRLITIRYMFFNAEDINWFKAVPLFTKSGRTGFIKESLGTHGYFKATFDGRLSAQDVIGMALYKRIWPQGSQLWNR</sequence>
<dbReference type="GO" id="GO:0003924">
    <property type="term" value="F:GTPase activity"/>
    <property type="evidence" value="ECO:0007669"/>
    <property type="project" value="TreeGrafter"/>
</dbReference>
<dbReference type="RefSeq" id="XP_062878268.1">
    <property type="nucleotide sequence ID" value="XM_063022198.1"/>
</dbReference>
<dbReference type="Proteomes" id="UP001338582">
    <property type="component" value="Chromosome 4"/>
</dbReference>
<dbReference type="GeneID" id="88174284"/>
<evidence type="ECO:0000256" key="5">
    <source>
        <dbReference type="SAM" id="MobiDB-lite"/>
    </source>
</evidence>
<keyword evidence="3" id="KW-0539">Nucleus</keyword>
<feature type="domain" description="Bms1-type G" evidence="6">
    <location>
        <begin position="82"/>
        <end position="249"/>
    </location>
</feature>
<dbReference type="PANTHER" id="PTHR12858:SF1">
    <property type="entry name" value="PRE-RRNA-PROCESSING PROTEIN TSR1 HOMOLOG"/>
    <property type="match status" value="1"/>
</dbReference>
<organism evidence="7 8">
    <name type="scientific">Australozyma saopauloensis</name>
    <dbReference type="NCBI Taxonomy" id="291208"/>
    <lineage>
        <taxon>Eukaryota</taxon>
        <taxon>Fungi</taxon>
        <taxon>Dikarya</taxon>
        <taxon>Ascomycota</taxon>
        <taxon>Saccharomycotina</taxon>
        <taxon>Pichiomycetes</taxon>
        <taxon>Metschnikowiaceae</taxon>
        <taxon>Australozyma</taxon>
    </lineage>
</organism>
<dbReference type="AlphaFoldDB" id="A0AAX4HBL5"/>
<evidence type="ECO:0000256" key="2">
    <source>
        <dbReference type="ARBA" id="ARBA00022517"/>
    </source>
</evidence>
<dbReference type="GO" id="GO:0005525">
    <property type="term" value="F:GTP binding"/>
    <property type="evidence" value="ECO:0007669"/>
    <property type="project" value="TreeGrafter"/>
</dbReference>